<keyword evidence="1" id="KW-1133">Transmembrane helix</keyword>
<evidence type="ECO:0000259" key="3">
    <source>
        <dbReference type="Pfam" id="PF16344"/>
    </source>
</evidence>
<feature type="domain" description="Protein FecR C-terminal" evidence="3">
    <location>
        <begin position="293"/>
        <end position="359"/>
    </location>
</feature>
<accession>A0A512C6B4</accession>
<sequence length="363" mass="41441">MCKKDYKTEDFVLDPDFQKWVLHPDTESKIYWNTFIKNNPKKYTDILLARKLVLNMSRKSTDIQEEKLEQTWKNIDHAINNIRINPIKKIIPLDSSSTMKNYNNRYPKSSNKTIVVYKWAGIIAVVFSLAIIINLILPHPVSKEVQAPMIYEEHTTPPGVKSNLTLQDGSKVILNSGSTLRYIKNFEANQRVLELEGEAYFEVAKDQLRPFKVITGPVTTQALGTTFNISAYKGESLDISLLTGRVAVKGALDESGELKLDKGEGLEIDLVKGEIVKVAFDETLLLSWTRKTIVFNQTKMFEVKRVLENWYGVNVKFTNLPSNSLEVSGKFKDQPLKNVLEGLSYSARFNYKIYKDEVTLTFN</sequence>
<gene>
    <name evidence="4" type="ORF">CQA01_02820</name>
</gene>
<keyword evidence="1" id="KW-0812">Transmembrane</keyword>
<feature type="domain" description="FecR protein" evidence="2">
    <location>
        <begin position="154"/>
        <end position="246"/>
    </location>
</feature>
<dbReference type="InterPro" id="IPR012373">
    <property type="entry name" value="Ferrdict_sens_TM"/>
</dbReference>
<proteinExistence type="predicted"/>
<dbReference type="PIRSF" id="PIRSF018266">
    <property type="entry name" value="FecR"/>
    <property type="match status" value="1"/>
</dbReference>
<dbReference type="PANTHER" id="PTHR30273">
    <property type="entry name" value="PERIPLASMIC SIGNAL SENSOR AND SIGMA FACTOR ACTIVATOR FECR-RELATED"/>
    <property type="match status" value="1"/>
</dbReference>
<organism evidence="4 5">
    <name type="scientific">Cyclobacterium qasimii</name>
    <dbReference type="NCBI Taxonomy" id="1350429"/>
    <lineage>
        <taxon>Bacteria</taxon>
        <taxon>Pseudomonadati</taxon>
        <taxon>Bacteroidota</taxon>
        <taxon>Cytophagia</taxon>
        <taxon>Cytophagales</taxon>
        <taxon>Cyclobacteriaceae</taxon>
        <taxon>Cyclobacterium</taxon>
    </lineage>
</organism>
<dbReference type="InterPro" id="IPR032508">
    <property type="entry name" value="FecR_C"/>
</dbReference>
<evidence type="ECO:0000313" key="4">
    <source>
        <dbReference type="EMBL" id="GEO19748.1"/>
    </source>
</evidence>
<dbReference type="AlphaFoldDB" id="A0A512C6B4"/>
<keyword evidence="5" id="KW-1185">Reference proteome</keyword>
<evidence type="ECO:0000256" key="1">
    <source>
        <dbReference type="SAM" id="Phobius"/>
    </source>
</evidence>
<evidence type="ECO:0000313" key="5">
    <source>
        <dbReference type="Proteomes" id="UP000321301"/>
    </source>
</evidence>
<dbReference type="Gene3D" id="3.55.50.30">
    <property type="match status" value="1"/>
</dbReference>
<dbReference type="EMBL" id="BJYV01000001">
    <property type="protein sequence ID" value="GEO19748.1"/>
    <property type="molecule type" value="Genomic_DNA"/>
</dbReference>
<protein>
    <submittedName>
        <fullName evidence="4">Anti-sigma factor</fullName>
    </submittedName>
</protein>
<dbReference type="Proteomes" id="UP000321301">
    <property type="component" value="Unassembled WGS sequence"/>
</dbReference>
<feature type="transmembrane region" description="Helical" evidence="1">
    <location>
        <begin position="115"/>
        <end position="137"/>
    </location>
</feature>
<dbReference type="PANTHER" id="PTHR30273:SF2">
    <property type="entry name" value="PROTEIN FECR"/>
    <property type="match status" value="1"/>
</dbReference>
<dbReference type="GO" id="GO:0016989">
    <property type="term" value="F:sigma factor antagonist activity"/>
    <property type="evidence" value="ECO:0007669"/>
    <property type="project" value="TreeGrafter"/>
</dbReference>
<reference evidence="4 5" key="1">
    <citation type="submission" date="2019-07" db="EMBL/GenBank/DDBJ databases">
        <title>Whole genome shotgun sequence of Cyclobacterium qasimii NBRC 106168.</title>
        <authorList>
            <person name="Hosoyama A."/>
            <person name="Uohara A."/>
            <person name="Ohji S."/>
            <person name="Ichikawa N."/>
        </authorList>
    </citation>
    <scope>NUCLEOTIDE SEQUENCE [LARGE SCALE GENOMIC DNA]</scope>
    <source>
        <strain evidence="4 5">NBRC 106168</strain>
    </source>
</reference>
<dbReference type="Pfam" id="PF04773">
    <property type="entry name" value="FecR"/>
    <property type="match status" value="1"/>
</dbReference>
<dbReference type="Gene3D" id="2.60.120.1440">
    <property type="match status" value="1"/>
</dbReference>
<dbReference type="Pfam" id="PF16344">
    <property type="entry name" value="FecR_C"/>
    <property type="match status" value="1"/>
</dbReference>
<dbReference type="RefSeq" id="WP_146946916.1">
    <property type="nucleotide sequence ID" value="NZ_BJYV01000001.1"/>
</dbReference>
<comment type="caution">
    <text evidence="4">The sequence shown here is derived from an EMBL/GenBank/DDBJ whole genome shotgun (WGS) entry which is preliminary data.</text>
</comment>
<name>A0A512C6B4_9BACT</name>
<evidence type="ECO:0000259" key="2">
    <source>
        <dbReference type="Pfam" id="PF04773"/>
    </source>
</evidence>
<keyword evidence="1" id="KW-0472">Membrane</keyword>
<dbReference type="InterPro" id="IPR006860">
    <property type="entry name" value="FecR"/>
</dbReference>